<comment type="similarity">
    <text evidence="9">Belongs to the MntA antitoxin family.</text>
</comment>
<dbReference type="InterPro" id="IPR043519">
    <property type="entry name" value="NT_sf"/>
</dbReference>
<name>A0A2W4TQ41_9CYAN</name>
<proteinExistence type="inferred from homology"/>
<sequence length="102" mass="11594">MSLPTLPIEIDQRAIASLCQEYHILKLALFGSVLRDDFRADSDVDVLVEFEPGRTPGFGFIDVQDKLSDIIGREVDLNTPGFLSRYFRDRVMAEARTIYKQA</sequence>
<keyword evidence="7" id="KW-0067">ATP-binding</keyword>
<keyword evidence="5" id="KW-0479">Metal-binding</keyword>
<accession>A0A2W4TQ41</accession>
<dbReference type="GO" id="GO:0046872">
    <property type="term" value="F:metal ion binding"/>
    <property type="evidence" value="ECO:0007669"/>
    <property type="project" value="UniProtKB-KW"/>
</dbReference>
<evidence type="ECO:0000256" key="8">
    <source>
        <dbReference type="ARBA" id="ARBA00022842"/>
    </source>
</evidence>
<keyword evidence="8" id="KW-0460">Magnesium</keyword>
<evidence type="ECO:0000256" key="7">
    <source>
        <dbReference type="ARBA" id="ARBA00022840"/>
    </source>
</evidence>
<protein>
    <submittedName>
        <fullName evidence="11">Nucleotidyltransferase</fullName>
    </submittedName>
</protein>
<dbReference type="Gene3D" id="3.30.460.10">
    <property type="entry name" value="Beta Polymerase, domain 2"/>
    <property type="match status" value="1"/>
</dbReference>
<dbReference type="CDD" id="cd05403">
    <property type="entry name" value="NT_KNTase_like"/>
    <property type="match status" value="1"/>
</dbReference>
<gene>
    <name evidence="11" type="ORF">DCF25_19630</name>
</gene>
<dbReference type="SUPFAM" id="SSF81301">
    <property type="entry name" value="Nucleotidyltransferase"/>
    <property type="match status" value="1"/>
</dbReference>
<feature type="domain" description="Polymerase nucleotidyl transferase" evidence="10">
    <location>
        <begin position="15"/>
        <end position="94"/>
    </location>
</feature>
<dbReference type="InterPro" id="IPR052038">
    <property type="entry name" value="Type-VII_TA_antitoxin"/>
</dbReference>
<dbReference type="Pfam" id="PF01909">
    <property type="entry name" value="NTP_transf_2"/>
    <property type="match status" value="1"/>
</dbReference>
<dbReference type="InterPro" id="IPR002934">
    <property type="entry name" value="Polymerase_NTP_transf_dom"/>
</dbReference>
<evidence type="ECO:0000313" key="11">
    <source>
        <dbReference type="EMBL" id="PZO11296.1"/>
    </source>
</evidence>
<dbReference type="GO" id="GO:0005524">
    <property type="term" value="F:ATP binding"/>
    <property type="evidence" value="ECO:0007669"/>
    <property type="project" value="UniProtKB-KW"/>
</dbReference>
<keyword evidence="6" id="KW-0547">Nucleotide-binding</keyword>
<dbReference type="PANTHER" id="PTHR33571:SF12">
    <property type="entry name" value="BSL3053 PROTEIN"/>
    <property type="match status" value="1"/>
</dbReference>
<keyword evidence="2" id="KW-1277">Toxin-antitoxin system</keyword>
<evidence type="ECO:0000256" key="3">
    <source>
        <dbReference type="ARBA" id="ARBA00022679"/>
    </source>
</evidence>
<evidence type="ECO:0000256" key="4">
    <source>
        <dbReference type="ARBA" id="ARBA00022695"/>
    </source>
</evidence>
<evidence type="ECO:0000256" key="1">
    <source>
        <dbReference type="ARBA" id="ARBA00001946"/>
    </source>
</evidence>
<comment type="cofactor">
    <cofactor evidence="1">
        <name>Mg(2+)</name>
        <dbReference type="ChEBI" id="CHEBI:18420"/>
    </cofactor>
</comment>
<evidence type="ECO:0000256" key="6">
    <source>
        <dbReference type="ARBA" id="ARBA00022741"/>
    </source>
</evidence>
<organism evidence="11 12">
    <name type="scientific">Leptolyngbya foveolarum</name>
    <dbReference type="NCBI Taxonomy" id="47253"/>
    <lineage>
        <taxon>Bacteria</taxon>
        <taxon>Bacillati</taxon>
        <taxon>Cyanobacteriota</taxon>
        <taxon>Cyanophyceae</taxon>
        <taxon>Leptolyngbyales</taxon>
        <taxon>Leptolyngbyaceae</taxon>
        <taxon>Leptolyngbya group</taxon>
        <taxon>Leptolyngbya</taxon>
    </lineage>
</organism>
<evidence type="ECO:0000256" key="5">
    <source>
        <dbReference type="ARBA" id="ARBA00022723"/>
    </source>
</evidence>
<evidence type="ECO:0000313" key="12">
    <source>
        <dbReference type="Proteomes" id="UP000249354"/>
    </source>
</evidence>
<keyword evidence="3 11" id="KW-0808">Transferase</keyword>
<reference evidence="11 12" key="2">
    <citation type="submission" date="2018-06" db="EMBL/GenBank/DDBJ databases">
        <title>Metagenomic assembly of (sub)arctic Cyanobacteria and their associated microbiome from non-axenic cultures.</title>
        <authorList>
            <person name="Baurain D."/>
        </authorList>
    </citation>
    <scope>NUCLEOTIDE SEQUENCE [LARGE SCALE GENOMIC DNA]</scope>
    <source>
        <strain evidence="11">ULC129bin1</strain>
    </source>
</reference>
<evidence type="ECO:0000256" key="9">
    <source>
        <dbReference type="ARBA" id="ARBA00038276"/>
    </source>
</evidence>
<comment type="caution">
    <text evidence="11">The sequence shown here is derived from an EMBL/GenBank/DDBJ whole genome shotgun (WGS) entry which is preliminary data.</text>
</comment>
<dbReference type="PANTHER" id="PTHR33571">
    <property type="entry name" value="SSL8005 PROTEIN"/>
    <property type="match status" value="1"/>
</dbReference>
<evidence type="ECO:0000259" key="10">
    <source>
        <dbReference type="Pfam" id="PF01909"/>
    </source>
</evidence>
<reference evidence="12" key="1">
    <citation type="submission" date="2018-04" db="EMBL/GenBank/DDBJ databases">
        <authorList>
            <person name="Cornet L."/>
        </authorList>
    </citation>
    <scope>NUCLEOTIDE SEQUENCE [LARGE SCALE GENOMIC DNA]</scope>
</reference>
<keyword evidence="4" id="KW-0548">Nucleotidyltransferase</keyword>
<dbReference type="EMBL" id="QBMC01000191">
    <property type="protein sequence ID" value="PZO11296.1"/>
    <property type="molecule type" value="Genomic_DNA"/>
</dbReference>
<dbReference type="GO" id="GO:0016779">
    <property type="term" value="F:nucleotidyltransferase activity"/>
    <property type="evidence" value="ECO:0007669"/>
    <property type="project" value="UniProtKB-KW"/>
</dbReference>
<dbReference type="AlphaFoldDB" id="A0A2W4TQ41"/>
<dbReference type="Proteomes" id="UP000249354">
    <property type="component" value="Unassembled WGS sequence"/>
</dbReference>
<evidence type="ECO:0000256" key="2">
    <source>
        <dbReference type="ARBA" id="ARBA00022649"/>
    </source>
</evidence>